<organism evidence="1 2">
    <name type="scientific">Nepenthes gracilis</name>
    <name type="common">Slender pitcher plant</name>
    <dbReference type="NCBI Taxonomy" id="150966"/>
    <lineage>
        <taxon>Eukaryota</taxon>
        <taxon>Viridiplantae</taxon>
        <taxon>Streptophyta</taxon>
        <taxon>Embryophyta</taxon>
        <taxon>Tracheophyta</taxon>
        <taxon>Spermatophyta</taxon>
        <taxon>Magnoliopsida</taxon>
        <taxon>eudicotyledons</taxon>
        <taxon>Gunneridae</taxon>
        <taxon>Pentapetalae</taxon>
        <taxon>Caryophyllales</taxon>
        <taxon>Nepenthaceae</taxon>
        <taxon>Nepenthes</taxon>
    </lineage>
</organism>
<dbReference type="Proteomes" id="UP001279734">
    <property type="component" value="Unassembled WGS sequence"/>
</dbReference>
<accession>A0AAD3TMQ0</accession>
<evidence type="ECO:0000313" key="1">
    <source>
        <dbReference type="EMBL" id="GMH32031.1"/>
    </source>
</evidence>
<proteinExistence type="predicted"/>
<protein>
    <submittedName>
        <fullName evidence="1">Uncharacterized protein</fullName>
    </submittedName>
</protein>
<name>A0AAD3TMQ0_NEPGR</name>
<reference evidence="1" key="1">
    <citation type="submission" date="2023-05" db="EMBL/GenBank/DDBJ databases">
        <title>Nepenthes gracilis genome sequencing.</title>
        <authorList>
            <person name="Fukushima K."/>
        </authorList>
    </citation>
    <scope>NUCLEOTIDE SEQUENCE</scope>
    <source>
        <strain evidence="1">SING2019-196</strain>
    </source>
</reference>
<comment type="caution">
    <text evidence="1">The sequence shown here is derived from an EMBL/GenBank/DDBJ whole genome shotgun (WGS) entry which is preliminary data.</text>
</comment>
<dbReference type="AlphaFoldDB" id="A0AAD3TMQ0"/>
<dbReference type="EMBL" id="BSYO01000053">
    <property type="protein sequence ID" value="GMH32031.1"/>
    <property type="molecule type" value="Genomic_DNA"/>
</dbReference>
<gene>
    <name evidence="1" type="ORF">Nepgr_033875</name>
</gene>
<keyword evidence="2" id="KW-1185">Reference proteome</keyword>
<evidence type="ECO:0000313" key="2">
    <source>
        <dbReference type="Proteomes" id="UP001279734"/>
    </source>
</evidence>
<sequence>MSPDWIASYLLLLQNIIGSMNGALSRSMIDEPANVVTNIDHPVLDVGAQFVDDHAAGTPHRPLTTLECVPIVAGSMGALQASTAGLVAVSNQKKHQAPSDFHDVSSRPLSGCPVVGHEASLAGAVQPCVMERGLVHALPISPSNQLPSSFAPGCNFDASADVDSKLALFSAVWLMWACVSPVCR</sequence>